<dbReference type="OrthoDB" id="419711at2759"/>
<name>A0A8H4RLV4_9HELO</name>
<dbReference type="PANTHER" id="PTHR12242:SF1">
    <property type="entry name" value="MYND-TYPE DOMAIN-CONTAINING PROTEIN"/>
    <property type="match status" value="1"/>
</dbReference>
<evidence type="ECO:0000256" key="1">
    <source>
        <dbReference type="SAM" id="Phobius"/>
    </source>
</evidence>
<dbReference type="GO" id="GO:0016020">
    <property type="term" value="C:membrane"/>
    <property type="evidence" value="ECO:0007669"/>
    <property type="project" value="TreeGrafter"/>
</dbReference>
<feature type="transmembrane region" description="Helical" evidence="1">
    <location>
        <begin position="112"/>
        <end position="134"/>
    </location>
</feature>
<keyword evidence="3" id="KW-1185">Reference proteome</keyword>
<gene>
    <name evidence="2" type="ORF">G7Y89_g5763</name>
</gene>
<feature type="transmembrane region" description="Helical" evidence="1">
    <location>
        <begin position="312"/>
        <end position="335"/>
    </location>
</feature>
<dbReference type="EMBL" id="JAAMPI010000353">
    <property type="protein sequence ID" value="KAF4632374.1"/>
    <property type="molecule type" value="Genomic_DNA"/>
</dbReference>
<reference evidence="2 3" key="1">
    <citation type="submission" date="2020-03" db="EMBL/GenBank/DDBJ databases">
        <title>Draft Genome Sequence of Cudoniella acicularis.</title>
        <authorList>
            <person name="Buettner E."/>
            <person name="Kellner H."/>
        </authorList>
    </citation>
    <scope>NUCLEOTIDE SEQUENCE [LARGE SCALE GENOMIC DNA]</scope>
    <source>
        <strain evidence="2 3">DSM 108380</strain>
    </source>
</reference>
<evidence type="ECO:0000313" key="2">
    <source>
        <dbReference type="EMBL" id="KAF4632374.1"/>
    </source>
</evidence>
<dbReference type="Proteomes" id="UP000566819">
    <property type="component" value="Unassembled WGS sequence"/>
</dbReference>
<protein>
    <submittedName>
        <fullName evidence="2">Uncharacterized protein</fullName>
    </submittedName>
</protein>
<sequence>MAKILRHDDESQPDFQCSTGWILKLSRRTASESERNFRRYELNAGREHTIDCQEITIVNKGAGQPPHEYLIWTRTGELEGKMGVRSFKALKFGEDIWDPSHRFETSWLLSPWVLFGCRAAISLYAFVVTFFIIGWEASNQQGFTIHDVNKSFSYFTILCYWGICFYFAIAAIHTFSYAINGGTPLLNRFPRPFQALHYLFWSSITTYPFLVTIVYWGILFTPPFNSRFSLWSDISQHVLNSAFALFEIIFTRINPAPWIHILFLIIILACYCGLAYLTHYTKGYYVYSFLNPNPKELDAQGTNVGGVGQGAVVGYVFGIAVAVIILFSLMKGLAWTRKWVTEKKMGREGVFYRGRKMGQGEVELETVRMWEK</sequence>
<dbReference type="AlphaFoldDB" id="A0A8H4RLV4"/>
<accession>A0A8H4RLV4</accession>
<feature type="transmembrane region" description="Helical" evidence="1">
    <location>
        <begin position="230"/>
        <end position="250"/>
    </location>
</feature>
<keyword evidence="1" id="KW-0472">Membrane</keyword>
<organism evidence="2 3">
    <name type="scientific">Cudoniella acicularis</name>
    <dbReference type="NCBI Taxonomy" id="354080"/>
    <lineage>
        <taxon>Eukaryota</taxon>
        <taxon>Fungi</taxon>
        <taxon>Dikarya</taxon>
        <taxon>Ascomycota</taxon>
        <taxon>Pezizomycotina</taxon>
        <taxon>Leotiomycetes</taxon>
        <taxon>Helotiales</taxon>
        <taxon>Tricladiaceae</taxon>
        <taxon>Cudoniella</taxon>
    </lineage>
</organism>
<keyword evidence="1" id="KW-1133">Transmembrane helix</keyword>
<feature type="transmembrane region" description="Helical" evidence="1">
    <location>
        <begin position="257"/>
        <end position="277"/>
    </location>
</feature>
<feature type="transmembrane region" description="Helical" evidence="1">
    <location>
        <begin position="154"/>
        <end position="177"/>
    </location>
</feature>
<feature type="transmembrane region" description="Helical" evidence="1">
    <location>
        <begin position="198"/>
        <end position="218"/>
    </location>
</feature>
<comment type="caution">
    <text evidence="2">The sequence shown here is derived from an EMBL/GenBank/DDBJ whole genome shotgun (WGS) entry which is preliminary data.</text>
</comment>
<keyword evidence="1" id="KW-0812">Transmembrane</keyword>
<dbReference type="PANTHER" id="PTHR12242">
    <property type="entry name" value="OS02G0130600 PROTEIN-RELATED"/>
    <property type="match status" value="1"/>
</dbReference>
<evidence type="ECO:0000313" key="3">
    <source>
        <dbReference type="Proteomes" id="UP000566819"/>
    </source>
</evidence>
<proteinExistence type="predicted"/>